<dbReference type="Gene3D" id="3.40.50.620">
    <property type="entry name" value="HUPs"/>
    <property type="match status" value="1"/>
</dbReference>
<dbReference type="InterPro" id="IPR014729">
    <property type="entry name" value="Rossmann-like_a/b/a_fold"/>
</dbReference>
<dbReference type="InterPro" id="IPR052735">
    <property type="entry name" value="NAD_biosynth-regulator"/>
</dbReference>
<dbReference type="InterPro" id="IPR038727">
    <property type="entry name" value="NadR/Ttd14_AAA_dom"/>
</dbReference>
<dbReference type="PANTHER" id="PTHR37512:SF1">
    <property type="entry name" value="NADR_TTD14 AAA DOMAIN-CONTAINING PROTEIN"/>
    <property type="match status" value="1"/>
</dbReference>
<dbReference type="Pfam" id="PF13521">
    <property type="entry name" value="AAA_28"/>
    <property type="match status" value="1"/>
</dbReference>
<dbReference type="SUPFAM" id="SSF52540">
    <property type="entry name" value="P-loop containing nucleoside triphosphate hydrolases"/>
    <property type="match status" value="1"/>
</dbReference>
<evidence type="ECO:0000313" key="2">
    <source>
        <dbReference type="EMBL" id="BBU78849.1"/>
    </source>
</evidence>
<dbReference type="SUPFAM" id="SSF52374">
    <property type="entry name" value="Nucleotidylyl transferase"/>
    <property type="match status" value="1"/>
</dbReference>
<sequence length="369" mass="41890">MKPFATGLVVGKFAPLHCGHEKLINTALAQCEELFIISYSVPEMPDCEPEKRLTWLQVRFPQATFLVLTPELVARYNLPAIPHNNADADIHRHYVATLCLQILRCRPHAVFTAEDYGDGFANVLARRFAQPVEHVRTTLAGTPLQRPMARPVGDEAPSGTLIRSDVHRYRYMLANDVYYSFVRRICLLGGESTGKSTLSKALAGVLDTVYVAEFGRDYWEEKNGILTADDLLHIACEQVRREQQAEANHYLICDTSPLTTLFYALDQYGHAPQELHQLAEREYSLVVLCGAEFPFVQDGTRQGEVFRARQQINRCGMNRNCRAGTFLIFRFRGHCKSEWSKFFANFPTDFEHPLDLRLLPVYCGLTTCP</sequence>
<dbReference type="PANTHER" id="PTHR37512">
    <property type="entry name" value="TRIFUNCTIONAL NAD BIOSYNTHESIS/REGULATOR PROTEIN NADR"/>
    <property type="match status" value="1"/>
</dbReference>
<dbReference type="AlphaFoldDB" id="A0A8S0FHX7"/>
<evidence type="ECO:0000259" key="1">
    <source>
        <dbReference type="Pfam" id="PF13521"/>
    </source>
</evidence>
<reference evidence="2 3" key="1">
    <citation type="submission" date="2020-01" db="EMBL/GenBank/DDBJ databases">
        <title>Dynamics of blaIMP-6 dissemination in carbapenem resistant Enterobacteriacea isolated from regional surveillance in Osaka, Japan.</title>
        <authorList>
            <person name="Abe R."/>
            <person name="Akeda Y."/>
            <person name="Sugawara Y."/>
            <person name="Yamamoto N."/>
            <person name="Tomono K."/>
            <person name="Takeuchi D."/>
            <person name="Kawahara R."/>
            <person name="Hamada S."/>
        </authorList>
    </citation>
    <scope>NUCLEOTIDE SEQUENCE [LARGE SCALE GENOMIC DNA]</scope>
    <source>
        <strain evidence="2 3">E300</strain>
    </source>
</reference>
<evidence type="ECO:0000313" key="3">
    <source>
        <dbReference type="Proteomes" id="UP000467488"/>
    </source>
</evidence>
<gene>
    <name evidence="2" type="primary">nadR</name>
    <name evidence="2" type="ORF">EIMP300_02490</name>
</gene>
<protein>
    <submittedName>
        <fullName evidence="2">Transcriptional regulator NadR</fullName>
    </submittedName>
</protein>
<dbReference type="EMBL" id="AP022360">
    <property type="protein sequence ID" value="BBU78849.1"/>
    <property type="molecule type" value="Genomic_DNA"/>
</dbReference>
<accession>A0A8S0FHX7</accession>
<feature type="domain" description="NadR/Ttd14 AAA" evidence="1">
    <location>
        <begin position="184"/>
        <end position="315"/>
    </location>
</feature>
<proteinExistence type="predicted"/>
<name>A0A8S0FHX7_ECOLX</name>
<dbReference type="Gene3D" id="3.40.50.300">
    <property type="entry name" value="P-loop containing nucleotide triphosphate hydrolases"/>
    <property type="match status" value="1"/>
</dbReference>
<dbReference type="Proteomes" id="UP000467488">
    <property type="component" value="Chromosome"/>
</dbReference>
<organism evidence="2 3">
    <name type="scientific">Escherichia coli</name>
    <dbReference type="NCBI Taxonomy" id="562"/>
    <lineage>
        <taxon>Bacteria</taxon>
        <taxon>Pseudomonadati</taxon>
        <taxon>Pseudomonadota</taxon>
        <taxon>Gammaproteobacteria</taxon>
        <taxon>Enterobacterales</taxon>
        <taxon>Enterobacteriaceae</taxon>
        <taxon>Escherichia</taxon>
    </lineage>
</organism>
<dbReference type="InterPro" id="IPR027417">
    <property type="entry name" value="P-loop_NTPase"/>
</dbReference>